<dbReference type="AlphaFoldDB" id="A0A1Q2CEZ4"/>
<sequence>MTKWQCPFCGGLGKPTDEHVWAKWLRQTQGARKLLQDQNGQRMPLEWSSMQINEEGRYESSSERQRDWATLLPHVTVKVCKDCNNGWMSELERRAQSIIGPLVLEGRRIWLGADEQMALAQWAIKVFMAYALTLGPLDNPFPESAYGNLIEGRLPAGCRIWLAHFDSRFAQVGLAIKATALLKSFDPIRDQNNAALGYLAAGGLVFLLVLVPEALEELGAAMSPPMAAENGTAFLISQPTGLIALTHPALDEGDMALVMSWLESMRLVRMPAAEGLTPADFELLQGLFEGGADPAAIRTLVPEGLDPAFLEQAANHEHDTMAEASRYREAGDLIGAGLLLTHQGRQHFQGGDFEGASRLLIAAIESPGSGLDRDAEAAYRVGQCF</sequence>
<organism evidence="1 2">
    <name type="scientific">Tessaracoccus flavus</name>
    <dbReference type="NCBI Taxonomy" id="1610493"/>
    <lineage>
        <taxon>Bacteria</taxon>
        <taxon>Bacillati</taxon>
        <taxon>Actinomycetota</taxon>
        <taxon>Actinomycetes</taxon>
        <taxon>Propionibacteriales</taxon>
        <taxon>Propionibacteriaceae</taxon>
        <taxon>Tessaracoccus</taxon>
    </lineage>
</organism>
<dbReference type="OrthoDB" id="4578725at2"/>
<evidence type="ECO:0000313" key="2">
    <source>
        <dbReference type="Proteomes" id="UP000188324"/>
    </source>
</evidence>
<dbReference type="KEGG" id="tfl:RPIT_07585"/>
<proteinExistence type="predicted"/>
<name>A0A1Q2CEZ4_9ACTN</name>
<dbReference type="EMBL" id="CP019605">
    <property type="protein sequence ID" value="AQP44684.1"/>
    <property type="molecule type" value="Genomic_DNA"/>
</dbReference>
<keyword evidence="2" id="KW-1185">Reference proteome</keyword>
<reference evidence="1 2" key="1">
    <citation type="journal article" date="2016" name="Int. J. Syst. Evol. Microbiol.">
        <title>Tessaracoccus flavus sp. nov., isolated from the drainage system of a lindane-producing factory.</title>
        <authorList>
            <person name="Kumari R."/>
            <person name="Singh P."/>
            <person name="Schumann P."/>
            <person name="Lal R."/>
        </authorList>
    </citation>
    <scope>NUCLEOTIDE SEQUENCE [LARGE SCALE GENOMIC DNA]</scope>
    <source>
        <strain evidence="1 2">RP1T</strain>
    </source>
</reference>
<protein>
    <submittedName>
        <fullName evidence="1">Uncharacterized protein</fullName>
    </submittedName>
</protein>
<evidence type="ECO:0000313" key="1">
    <source>
        <dbReference type="EMBL" id="AQP44684.1"/>
    </source>
</evidence>
<dbReference type="Proteomes" id="UP000188324">
    <property type="component" value="Chromosome"/>
</dbReference>
<dbReference type="STRING" id="1610493.RPIT_07585"/>
<accession>A0A1Q2CEZ4</accession>
<dbReference type="RefSeq" id="WP_077342017.1">
    <property type="nucleotide sequence ID" value="NZ_CP019605.1"/>
</dbReference>
<gene>
    <name evidence="1" type="ORF">RPIT_07585</name>
</gene>